<evidence type="ECO:0000256" key="1">
    <source>
        <dbReference type="SAM" id="MobiDB-lite"/>
    </source>
</evidence>
<organism evidence="3 4">
    <name type="scientific">Photobacterium rosenbergii</name>
    <dbReference type="NCBI Taxonomy" id="294936"/>
    <lineage>
        <taxon>Bacteria</taxon>
        <taxon>Pseudomonadati</taxon>
        <taxon>Pseudomonadota</taxon>
        <taxon>Gammaproteobacteria</taxon>
        <taxon>Vibrionales</taxon>
        <taxon>Vibrionaceae</taxon>
        <taxon>Photobacterium</taxon>
    </lineage>
</organism>
<evidence type="ECO:0000313" key="3">
    <source>
        <dbReference type="EMBL" id="PSW16021.1"/>
    </source>
</evidence>
<protein>
    <submittedName>
        <fullName evidence="3">Uncharacterized protein</fullName>
    </submittedName>
</protein>
<sequence>MKNTLTSIFALVLGFFTVTFAAVMGLFIGLGALIARPFIRKKINAAYEEALKQQGYTQQSYTQSYGQEQNGSTIDGEYEDITHSAPHGSKQSMA</sequence>
<gene>
    <name evidence="3" type="ORF">C9J01_03160</name>
</gene>
<reference evidence="3 4" key="1">
    <citation type="submission" date="2018-03" db="EMBL/GenBank/DDBJ databases">
        <title>Whole genome sequencing of Histamine producing bacteria.</title>
        <authorList>
            <person name="Butler K."/>
        </authorList>
    </citation>
    <scope>NUCLEOTIDE SEQUENCE [LARGE SCALE GENOMIC DNA]</scope>
    <source>
        <strain evidence="3 4">DSM 19138</strain>
    </source>
</reference>
<keyword evidence="2" id="KW-1133">Transmembrane helix</keyword>
<evidence type="ECO:0000256" key="2">
    <source>
        <dbReference type="SAM" id="Phobius"/>
    </source>
</evidence>
<dbReference type="RefSeq" id="WP_107296642.1">
    <property type="nucleotide sequence ID" value="NZ_PYMB01000001.1"/>
</dbReference>
<keyword evidence="2" id="KW-0812">Transmembrane</keyword>
<keyword evidence="2" id="KW-0472">Membrane</keyword>
<feature type="transmembrane region" description="Helical" evidence="2">
    <location>
        <begin position="6"/>
        <end position="34"/>
    </location>
</feature>
<dbReference type="OrthoDB" id="5901727at2"/>
<dbReference type="AlphaFoldDB" id="A0A2T3NKH7"/>
<evidence type="ECO:0000313" key="4">
    <source>
        <dbReference type="Proteomes" id="UP000241346"/>
    </source>
</evidence>
<dbReference type="EMBL" id="PYMB01000001">
    <property type="protein sequence ID" value="PSW16021.1"/>
    <property type="molecule type" value="Genomic_DNA"/>
</dbReference>
<dbReference type="Proteomes" id="UP000241346">
    <property type="component" value="Unassembled WGS sequence"/>
</dbReference>
<feature type="region of interest" description="Disordered" evidence="1">
    <location>
        <begin position="66"/>
        <end position="94"/>
    </location>
</feature>
<comment type="caution">
    <text evidence="3">The sequence shown here is derived from an EMBL/GenBank/DDBJ whole genome shotgun (WGS) entry which is preliminary data.</text>
</comment>
<proteinExistence type="predicted"/>
<accession>A0A2T3NKH7</accession>
<name>A0A2T3NKH7_9GAMM</name>